<dbReference type="GO" id="GO:0004175">
    <property type="term" value="F:endopeptidase activity"/>
    <property type="evidence" value="ECO:0007669"/>
    <property type="project" value="UniProtKB-ARBA"/>
</dbReference>
<feature type="transmembrane region" description="Helical" evidence="1">
    <location>
        <begin position="12"/>
        <end position="33"/>
    </location>
</feature>
<dbReference type="InterPro" id="IPR003675">
    <property type="entry name" value="Rce1/LyrA-like_dom"/>
</dbReference>
<sequence length="266" mass="29498">MGVLKDKRLCGIVAGVMVEIVFVSISLIVALNFLKGTPWYIFSSALRLVFGLVVLYLLKKLYGKDAKEVFGFHHPKAAFAASAGFLLFFVYTAASFCVGAKAVTGLTAGLLISRVILQQLTTGFFEEILNRELMCEGYRYTKGGTAVKLGFAAFSAVIFGLIHILTSWDISRFIETSIIGFAFAVVYLQTGNILLPMILHFVYDIIINIGSYTEWKDTEIFSAMLSLRPAAYAVMFVVSLIVLFRKEKVENRSQGGKNEVTYTQAW</sequence>
<protein>
    <submittedName>
        <fullName evidence="3">CAAX protease self-immunity</fullName>
    </submittedName>
</protein>
<accession>A0A1H7GYI3</accession>
<keyword evidence="3" id="KW-0378">Hydrolase</keyword>
<feature type="transmembrane region" description="Helical" evidence="1">
    <location>
        <begin position="79"/>
        <end position="103"/>
    </location>
</feature>
<dbReference type="GO" id="GO:0006508">
    <property type="term" value="P:proteolysis"/>
    <property type="evidence" value="ECO:0007669"/>
    <property type="project" value="UniProtKB-KW"/>
</dbReference>
<dbReference type="EMBL" id="FOAT01000002">
    <property type="protein sequence ID" value="SEK42567.1"/>
    <property type="molecule type" value="Genomic_DNA"/>
</dbReference>
<evidence type="ECO:0000259" key="2">
    <source>
        <dbReference type="Pfam" id="PF02517"/>
    </source>
</evidence>
<dbReference type="Pfam" id="PF02517">
    <property type="entry name" value="Rce1-like"/>
    <property type="match status" value="1"/>
</dbReference>
<reference evidence="3 4" key="1">
    <citation type="submission" date="2016-10" db="EMBL/GenBank/DDBJ databases">
        <authorList>
            <person name="de Groot N.N."/>
        </authorList>
    </citation>
    <scope>NUCLEOTIDE SEQUENCE [LARGE SCALE GENOMIC DNA]</scope>
    <source>
        <strain evidence="3 4">KH2T6</strain>
    </source>
</reference>
<keyword evidence="3" id="KW-0645">Protease</keyword>
<feature type="domain" description="CAAX prenyl protease 2/Lysostaphin resistance protein A-like" evidence="2">
    <location>
        <begin position="112"/>
        <end position="206"/>
    </location>
</feature>
<dbReference type="OrthoDB" id="1819710at2"/>
<evidence type="ECO:0000313" key="4">
    <source>
        <dbReference type="Proteomes" id="UP000186015"/>
    </source>
</evidence>
<feature type="transmembrane region" description="Helical" evidence="1">
    <location>
        <begin position="39"/>
        <end position="58"/>
    </location>
</feature>
<dbReference type="RefSeq" id="WP_074829733.1">
    <property type="nucleotide sequence ID" value="NZ_FOAT01000002.1"/>
</dbReference>
<keyword evidence="1" id="KW-1133">Transmembrane helix</keyword>
<keyword evidence="1" id="KW-0472">Membrane</keyword>
<organism evidence="3 4">
    <name type="scientific">Ruminococcus albus</name>
    <dbReference type="NCBI Taxonomy" id="1264"/>
    <lineage>
        <taxon>Bacteria</taxon>
        <taxon>Bacillati</taxon>
        <taxon>Bacillota</taxon>
        <taxon>Clostridia</taxon>
        <taxon>Eubacteriales</taxon>
        <taxon>Oscillospiraceae</taxon>
        <taxon>Ruminococcus</taxon>
    </lineage>
</organism>
<name>A0A1H7GYI3_RUMAL</name>
<keyword evidence="1" id="KW-0812">Transmembrane</keyword>
<feature type="transmembrane region" description="Helical" evidence="1">
    <location>
        <begin position="223"/>
        <end position="244"/>
    </location>
</feature>
<gene>
    <name evidence="3" type="ORF">SAMN05216469_102299</name>
</gene>
<dbReference type="Proteomes" id="UP000186015">
    <property type="component" value="Unassembled WGS sequence"/>
</dbReference>
<proteinExistence type="predicted"/>
<feature type="transmembrane region" description="Helical" evidence="1">
    <location>
        <begin position="146"/>
        <end position="166"/>
    </location>
</feature>
<evidence type="ECO:0000313" key="3">
    <source>
        <dbReference type="EMBL" id="SEK42567.1"/>
    </source>
</evidence>
<feature type="transmembrane region" description="Helical" evidence="1">
    <location>
        <begin position="178"/>
        <end position="203"/>
    </location>
</feature>
<evidence type="ECO:0000256" key="1">
    <source>
        <dbReference type="SAM" id="Phobius"/>
    </source>
</evidence>
<dbReference type="AlphaFoldDB" id="A0A1H7GYI3"/>
<dbReference type="GO" id="GO:0080120">
    <property type="term" value="P:CAAX-box protein maturation"/>
    <property type="evidence" value="ECO:0007669"/>
    <property type="project" value="UniProtKB-ARBA"/>
</dbReference>